<accession>A0ABN1SXN8</accession>
<dbReference type="RefSeq" id="WP_346072799.1">
    <property type="nucleotide sequence ID" value="NZ_BAAAHU010000018.1"/>
</dbReference>
<evidence type="ECO:0000313" key="1">
    <source>
        <dbReference type="EMBL" id="GAA1008722.1"/>
    </source>
</evidence>
<organism evidence="1 2">
    <name type="scientific">Streptomyces thermogriseus</name>
    <dbReference type="NCBI Taxonomy" id="75292"/>
    <lineage>
        <taxon>Bacteria</taxon>
        <taxon>Bacillati</taxon>
        <taxon>Actinomycetota</taxon>
        <taxon>Actinomycetes</taxon>
        <taxon>Kitasatosporales</taxon>
        <taxon>Streptomycetaceae</taxon>
        <taxon>Streptomyces</taxon>
    </lineage>
</organism>
<gene>
    <name evidence="1" type="ORF">GCM10009564_22010</name>
</gene>
<proteinExistence type="predicted"/>
<evidence type="ECO:0000313" key="2">
    <source>
        <dbReference type="Proteomes" id="UP001501072"/>
    </source>
</evidence>
<dbReference type="Proteomes" id="UP001501072">
    <property type="component" value="Unassembled WGS sequence"/>
</dbReference>
<comment type="caution">
    <text evidence="1">The sequence shown here is derived from an EMBL/GenBank/DDBJ whole genome shotgun (WGS) entry which is preliminary data.</text>
</comment>
<name>A0ABN1SXN8_9ACTN</name>
<reference evidence="1 2" key="1">
    <citation type="journal article" date="2019" name="Int. J. Syst. Evol. Microbiol.">
        <title>The Global Catalogue of Microorganisms (GCM) 10K type strain sequencing project: providing services to taxonomists for standard genome sequencing and annotation.</title>
        <authorList>
            <consortium name="The Broad Institute Genomics Platform"/>
            <consortium name="The Broad Institute Genome Sequencing Center for Infectious Disease"/>
            <person name="Wu L."/>
            <person name="Ma J."/>
        </authorList>
    </citation>
    <scope>NUCLEOTIDE SEQUENCE [LARGE SCALE GENOMIC DNA]</scope>
    <source>
        <strain evidence="1 2">JCM 11269</strain>
    </source>
</reference>
<sequence>MDLDTLRHGNFAKLGEAVTDWEQMTKKLADLKKDAEDNLKAKADRAKWAGVNATVSREFITKTAAEFADAYTQADSITKILKDTREELIGYRAQLNDAIKRAAEQNLTVIDTGDGTFTVVGNTRPDWASDPSGKTGVTDQKVVDAFRDEIQSILTKATQSDNSAAKALRLLVDQAKYGFTDASYADRDEAARAVAAAERLAKMAKNPADMSLDDIAAFSRTMRKYHDDPLFAEQFATRLGAKGVLQFWTEMTHAHAGARGSELETMKDLQTNLSLTLATATFSDSGAMQDWKKDLIAERNTNFRATGSPFPVGALGAQVISSLLHQGRFDTEFLDDYRKELFKADKAAGKSGTRDLWIRGYDALDLVFGDDNGRDPLKGLFAALSHNPEAAVHAFESKSDLNHMLGTVKYTDRGEALGRALESAVTGVAAGDTSSTAPPHSKTQVRIMGNIMEAVAQPGEGVDLVRKGLGESFGNMAASYMPEISQKLAGGGSESVFLTNSEAPEGLEETKDVVRFLSAVSEDPSGRAGIILGESIYTSGLIESHLANPSLFDGTRDQVLEEIGKNAGVIEGIVAHSVADSEVRAAVNGEKAHNDALKSKGDIAKSWVAIGLTGVKLPERYGGELMGAVVGGGVGAVAGAAIDRLLEGQKMDGSRDEALYRSASDVYESRDSVSRQTQWAAEESIDRHRLDLPKDGIKSLIRGAVNEGWDAGSEFLSRTKERPNG</sequence>
<dbReference type="EMBL" id="BAAAHU010000018">
    <property type="protein sequence ID" value="GAA1008722.1"/>
    <property type="molecule type" value="Genomic_DNA"/>
</dbReference>
<protein>
    <submittedName>
        <fullName evidence="1">Uncharacterized protein</fullName>
    </submittedName>
</protein>
<keyword evidence="2" id="KW-1185">Reference proteome</keyword>